<evidence type="ECO:0000256" key="4">
    <source>
        <dbReference type="ARBA" id="ARBA00008037"/>
    </source>
</evidence>
<keyword evidence="16" id="KW-0539">Nucleus</keyword>
<dbReference type="OrthoDB" id="5876800at2759"/>
<comment type="cofactor">
    <cofactor evidence="1">
        <name>Fe(2+)</name>
        <dbReference type="ChEBI" id="CHEBI:29033"/>
    </cofactor>
</comment>
<dbReference type="InterPro" id="IPR050690">
    <property type="entry name" value="JHDM1_Histone_Demethylase"/>
</dbReference>
<sequence length="513" mass="58900">MTVQNINNDTCSVCHCADDTDAGLAPQPVWIGCEVCARWFHALCVGLKRHELELIAEYHCTDCAAKHGDSVLRRKSGRAKRKIDYIAFNEGQQLREIDKHPHIDRFKSFDNDRPLDKLIYIVRPEVDGDSNGRITDATIKDIIFRTQMKRPILIPACNPTVTNAKSCYDLSFRFPKLSVDQIAEQVGLDKEVPVMDVLTQNNSPNWTLQKWRDYFNLSSQDRDRIRNVISLEVSQSPLDAQIELPKCVRDIDVVNKIFHDCKDQLAQHDIERPKVSKYILMSVKDSFTDFHIDFGGTSVYYTILQGKKQFLMFPPTKRNLAAYEKWCLSDDQNSVWFGDLVQPLRTRDKLDPAYMNNGIKINIDAGDLLILPSGWIHSVYTPCDSVIIGGNFLNLLSLKNHLEIYKIEINTKVPDRFKFPNFIKVIWLIGWFVMQKETVSALELEALANLLPFYKSLLSDIDNIESADKAHKRIIAKVKTALPTAVIGKPSLFVEKFENWYALHTKKRKHNDM</sequence>
<dbReference type="AlphaFoldDB" id="A0A9P8PB41"/>
<dbReference type="GO" id="GO:0005634">
    <property type="term" value="C:nucleus"/>
    <property type="evidence" value="ECO:0007669"/>
    <property type="project" value="UniProtKB-SubCell"/>
</dbReference>
<proteinExistence type="inferred from homology"/>
<keyword evidence="7" id="KW-0479">Metal-binding</keyword>
<evidence type="ECO:0000313" key="23">
    <source>
        <dbReference type="Proteomes" id="UP000769157"/>
    </source>
</evidence>
<reference evidence="22" key="2">
    <citation type="submission" date="2021-01" db="EMBL/GenBank/DDBJ databases">
        <authorList>
            <person name="Schikora-Tamarit M.A."/>
        </authorList>
    </citation>
    <scope>NUCLEOTIDE SEQUENCE</scope>
    <source>
        <strain evidence="22">CBS6075</strain>
    </source>
</reference>
<feature type="domain" description="JmjC" evidence="21">
    <location>
        <begin position="233"/>
        <end position="409"/>
    </location>
</feature>
<comment type="subcellular location">
    <subcellularLocation>
        <location evidence="3">Nucleus</location>
    </subcellularLocation>
</comment>
<dbReference type="EC" id="1.14.11.27" evidence="5"/>
<evidence type="ECO:0000256" key="17">
    <source>
        <dbReference type="ARBA" id="ARBA00031083"/>
    </source>
</evidence>
<reference evidence="22" key="1">
    <citation type="journal article" date="2021" name="Open Biol.">
        <title>Shared evolutionary footprints suggest mitochondrial oxidative damage underlies multiple complex I losses in fungi.</title>
        <authorList>
            <person name="Schikora-Tamarit M.A."/>
            <person name="Marcet-Houben M."/>
            <person name="Nosek J."/>
            <person name="Gabaldon T."/>
        </authorList>
    </citation>
    <scope>NUCLEOTIDE SEQUENCE</scope>
    <source>
        <strain evidence="22">CBS6075</strain>
    </source>
</reference>
<evidence type="ECO:0000256" key="9">
    <source>
        <dbReference type="ARBA" id="ARBA00022833"/>
    </source>
</evidence>
<dbReference type="GeneID" id="70234222"/>
<keyword evidence="13" id="KW-0408">Iron</keyword>
<keyword evidence="10" id="KW-0156">Chromatin regulator</keyword>
<evidence type="ECO:0000259" key="20">
    <source>
        <dbReference type="PROSITE" id="PS50016"/>
    </source>
</evidence>
<accession>A0A9P8PB41</accession>
<dbReference type="InterPro" id="IPR011011">
    <property type="entry name" value="Znf_FYVE_PHD"/>
</dbReference>
<evidence type="ECO:0000256" key="19">
    <source>
        <dbReference type="PROSITE-ProRule" id="PRU00146"/>
    </source>
</evidence>
<keyword evidence="12" id="KW-0560">Oxidoreductase</keyword>
<dbReference type="PROSITE" id="PS01359">
    <property type="entry name" value="ZF_PHD_1"/>
    <property type="match status" value="1"/>
</dbReference>
<dbReference type="GO" id="GO:0140680">
    <property type="term" value="F:histone H3K36me/H3K36me2 demethylase activity"/>
    <property type="evidence" value="ECO:0007669"/>
    <property type="project" value="UniProtKB-EC"/>
</dbReference>
<evidence type="ECO:0000256" key="11">
    <source>
        <dbReference type="ARBA" id="ARBA00022964"/>
    </source>
</evidence>
<dbReference type="Proteomes" id="UP000769157">
    <property type="component" value="Unassembled WGS sequence"/>
</dbReference>
<evidence type="ECO:0000256" key="6">
    <source>
        <dbReference type="ARBA" id="ARBA00015153"/>
    </source>
</evidence>
<keyword evidence="15" id="KW-0804">Transcription</keyword>
<evidence type="ECO:0000256" key="10">
    <source>
        <dbReference type="ARBA" id="ARBA00022853"/>
    </source>
</evidence>
<dbReference type="InterPro" id="IPR019787">
    <property type="entry name" value="Znf_PHD-finger"/>
</dbReference>
<evidence type="ECO:0000256" key="3">
    <source>
        <dbReference type="ARBA" id="ARBA00004123"/>
    </source>
</evidence>
<evidence type="ECO:0000256" key="14">
    <source>
        <dbReference type="ARBA" id="ARBA00023015"/>
    </source>
</evidence>
<dbReference type="Gene3D" id="2.60.120.650">
    <property type="entry name" value="Cupin"/>
    <property type="match status" value="1"/>
</dbReference>
<comment type="function">
    <text evidence="2">Histone demethylase that specifically demethylates 'Lys-36' of histone H3, thereby playing a central role in histone code.</text>
</comment>
<keyword evidence="8 19" id="KW-0863">Zinc-finger</keyword>
<dbReference type="InterPro" id="IPR019786">
    <property type="entry name" value="Zinc_finger_PHD-type_CS"/>
</dbReference>
<organism evidence="22 23">
    <name type="scientific">Ogataea philodendri</name>
    <dbReference type="NCBI Taxonomy" id="1378263"/>
    <lineage>
        <taxon>Eukaryota</taxon>
        <taxon>Fungi</taxon>
        <taxon>Dikarya</taxon>
        <taxon>Ascomycota</taxon>
        <taxon>Saccharomycotina</taxon>
        <taxon>Pichiomycetes</taxon>
        <taxon>Pichiales</taxon>
        <taxon>Pichiaceae</taxon>
        <taxon>Ogataea</taxon>
    </lineage>
</organism>
<evidence type="ECO:0000256" key="15">
    <source>
        <dbReference type="ARBA" id="ARBA00023163"/>
    </source>
</evidence>
<evidence type="ECO:0000256" key="13">
    <source>
        <dbReference type="ARBA" id="ARBA00023004"/>
    </source>
</evidence>
<dbReference type="InterPro" id="IPR003347">
    <property type="entry name" value="JmjC_dom"/>
</dbReference>
<evidence type="ECO:0000256" key="2">
    <source>
        <dbReference type="ARBA" id="ARBA00003909"/>
    </source>
</evidence>
<evidence type="ECO:0000256" key="5">
    <source>
        <dbReference type="ARBA" id="ARBA00013246"/>
    </source>
</evidence>
<evidence type="ECO:0000256" key="7">
    <source>
        <dbReference type="ARBA" id="ARBA00022723"/>
    </source>
</evidence>
<evidence type="ECO:0000259" key="21">
    <source>
        <dbReference type="PROSITE" id="PS51184"/>
    </source>
</evidence>
<dbReference type="InterPro" id="IPR001965">
    <property type="entry name" value="Znf_PHD"/>
</dbReference>
<dbReference type="SUPFAM" id="SSF57903">
    <property type="entry name" value="FYVE/PHD zinc finger"/>
    <property type="match status" value="1"/>
</dbReference>
<dbReference type="InterPro" id="IPR041070">
    <property type="entry name" value="JHD"/>
</dbReference>
<keyword evidence="11" id="KW-0223">Dioxygenase</keyword>
<dbReference type="Pfam" id="PF17811">
    <property type="entry name" value="JHD"/>
    <property type="match status" value="1"/>
</dbReference>
<dbReference type="Pfam" id="PF13621">
    <property type="entry name" value="Cupin_8"/>
    <property type="match status" value="1"/>
</dbReference>
<evidence type="ECO:0000313" key="22">
    <source>
        <dbReference type="EMBL" id="KAH3668501.1"/>
    </source>
</evidence>
<dbReference type="EMBL" id="JAEUBE010000158">
    <property type="protein sequence ID" value="KAH3668501.1"/>
    <property type="molecule type" value="Genomic_DNA"/>
</dbReference>
<dbReference type="SMART" id="SM00558">
    <property type="entry name" value="JmjC"/>
    <property type="match status" value="1"/>
</dbReference>
<evidence type="ECO:0000256" key="8">
    <source>
        <dbReference type="ARBA" id="ARBA00022771"/>
    </source>
</evidence>
<dbReference type="PANTHER" id="PTHR23123">
    <property type="entry name" value="PHD/F-BOX CONTAINING PROTEIN"/>
    <property type="match status" value="1"/>
</dbReference>
<dbReference type="RefSeq" id="XP_046062915.1">
    <property type="nucleotide sequence ID" value="XM_046203105.1"/>
</dbReference>
<evidence type="ECO:0000256" key="18">
    <source>
        <dbReference type="ARBA" id="ARBA00047915"/>
    </source>
</evidence>
<dbReference type="PROSITE" id="PS50016">
    <property type="entry name" value="ZF_PHD_2"/>
    <property type="match status" value="1"/>
</dbReference>
<dbReference type="SMART" id="SM00249">
    <property type="entry name" value="PHD"/>
    <property type="match status" value="1"/>
</dbReference>
<protein>
    <recommendedName>
        <fullName evidence="6">JmjC domain-containing histone demethylation protein 1</fullName>
        <ecNumber evidence="5">1.14.11.27</ecNumber>
    </recommendedName>
    <alternativeName>
        <fullName evidence="17">[Histone-H3]-lysine-36 demethylase 1</fullName>
    </alternativeName>
</protein>
<dbReference type="GO" id="GO:0008270">
    <property type="term" value="F:zinc ion binding"/>
    <property type="evidence" value="ECO:0007669"/>
    <property type="project" value="UniProtKB-KW"/>
</dbReference>
<comment type="caution">
    <text evidence="22">The sequence shown here is derived from an EMBL/GenBank/DDBJ whole genome shotgun (WGS) entry which is preliminary data.</text>
</comment>
<evidence type="ECO:0000256" key="16">
    <source>
        <dbReference type="ARBA" id="ARBA00023242"/>
    </source>
</evidence>
<feature type="domain" description="PHD-type" evidence="20">
    <location>
        <begin position="8"/>
        <end position="66"/>
    </location>
</feature>
<evidence type="ECO:0000256" key="1">
    <source>
        <dbReference type="ARBA" id="ARBA00001954"/>
    </source>
</evidence>
<gene>
    <name evidence="22" type="ORF">OGAPHI_002255</name>
</gene>
<evidence type="ECO:0000256" key="12">
    <source>
        <dbReference type="ARBA" id="ARBA00023002"/>
    </source>
</evidence>
<dbReference type="InterPro" id="IPR041667">
    <property type="entry name" value="Cupin_8"/>
</dbReference>
<keyword evidence="14" id="KW-0805">Transcription regulation</keyword>
<keyword evidence="23" id="KW-1185">Reference proteome</keyword>
<keyword evidence="9" id="KW-0862">Zinc</keyword>
<dbReference type="SUPFAM" id="SSF51197">
    <property type="entry name" value="Clavaminate synthase-like"/>
    <property type="match status" value="1"/>
</dbReference>
<name>A0A9P8PB41_9ASCO</name>
<comment type="catalytic activity">
    <reaction evidence="18">
        <text>N(6),N(6)-dimethyl-L-lysyl(36)-[histone H3] + 2 2-oxoglutarate + 2 O2 = L-lysyl(36)-[histone H3] + 2 formaldehyde + 2 succinate + 2 CO2</text>
        <dbReference type="Rhea" id="RHEA:42032"/>
        <dbReference type="Rhea" id="RHEA-COMP:9785"/>
        <dbReference type="Rhea" id="RHEA-COMP:9787"/>
        <dbReference type="ChEBI" id="CHEBI:15379"/>
        <dbReference type="ChEBI" id="CHEBI:16526"/>
        <dbReference type="ChEBI" id="CHEBI:16810"/>
        <dbReference type="ChEBI" id="CHEBI:16842"/>
        <dbReference type="ChEBI" id="CHEBI:29969"/>
        <dbReference type="ChEBI" id="CHEBI:30031"/>
        <dbReference type="ChEBI" id="CHEBI:61976"/>
        <dbReference type="EC" id="1.14.11.27"/>
    </reaction>
</comment>
<comment type="similarity">
    <text evidence="4">Belongs to the JHDM1 histone demethylase family.</text>
</comment>
<dbReference type="PROSITE" id="PS51184">
    <property type="entry name" value="JMJC"/>
    <property type="match status" value="1"/>
</dbReference>